<protein>
    <submittedName>
        <fullName evidence="1">Uncharacterized protein</fullName>
    </submittedName>
</protein>
<evidence type="ECO:0000313" key="2">
    <source>
        <dbReference type="Proteomes" id="UP000477782"/>
    </source>
</evidence>
<keyword evidence="2" id="KW-1185">Reference proteome</keyword>
<comment type="caution">
    <text evidence="1">The sequence shown here is derived from an EMBL/GenBank/DDBJ whole genome shotgun (WGS) entry which is preliminary data.</text>
</comment>
<dbReference type="EMBL" id="JAAIVJ010000009">
    <property type="protein sequence ID" value="NEY91567.1"/>
    <property type="molecule type" value="Genomic_DNA"/>
</dbReference>
<dbReference type="Proteomes" id="UP000477782">
    <property type="component" value="Unassembled WGS sequence"/>
</dbReference>
<name>A0A6M0QVZ5_9RHOB</name>
<accession>A0A6M0QVZ5</accession>
<proteinExistence type="predicted"/>
<reference evidence="1 2" key="1">
    <citation type="submission" date="2020-02" db="EMBL/GenBank/DDBJ databases">
        <authorList>
            <person name="Chen W.-M."/>
        </authorList>
    </citation>
    <scope>NUCLEOTIDE SEQUENCE [LARGE SCALE GENOMIC DNA]</scope>
    <source>
        <strain evidence="1 2">KMS-5</strain>
    </source>
</reference>
<sequence>MERETIKDYPDFENGKPVRVPPFDVSLTAPEHGWIDLGLWTTGIAYGISLSFVFDPFVAIRQFLEGVAQGTGAVLLIHDEGHDHFIRAGETSDAGLFRLAVWNTFRLQSTGGDASALTLAFDVMTERDAFARSFYQAIIEIWGLPDDLTFRRAWFNFDENEDPYEDEHGLARTLPEVRSPALDQFLG</sequence>
<organism evidence="1 2">
    <name type="scientific">Tabrizicola oligotrophica</name>
    <dbReference type="NCBI Taxonomy" id="2710650"/>
    <lineage>
        <taxon>Bacteria</taxon>
        <taxon>Pseudomonadati</taxon>
        <taxon>Pseudomonadota</taxon>
        <taxon>Alphaproteobacteria</taxon>
        <taxon>Rhodobacterales</taxon>
        <taxon>Paracoccaceae</taxon>
        <taxon>Tabrizicola</taxon>
    </lineage>
</organism>
<dbReference type="RefSeq" id="WP_164627066.1">
    <property type="nucleotide sequence ID" value="NZ_JAAIVJ010000009.1"/>
</dbReference>
<dbReference type="AlphaFoldDB" id="A0A6M0QVZ5"/>
<gene>
    <name evidence="1" type="ORF">G4Z14_14780</name>
</gene>
<evidence type="ECO:0000313" key="1">
    <source>
        <dbReference type="EMBL" id="NEY91567.1"/>
    </source>
</evidence>